<keyword evidence="2" id="KW-0456">Lyase</keyword>
<dbReference type="CDD" id="cd00002">
    <property type="entry name" value="YbaK_deacylase"/>
    <property type="match status" value="1"/>
</dbReference>
<dbReference type="Proteomes" id="UP000826725">
    <property type="component" value="Chromosome"/>
</dbReference>
<dbReference type="AlphaFoldDB" id="A0A8D5JNH3"/>
<name>A0A8D5JNH3_9BACT</name>
<dbReference type="PANTHER" id="PTHR30411:SF0">
    <property type="entry name" value="CYS-TRNA(PRO)_CYS-TRNA(CYS) DEACYLASE YBAK"/>
    <property type="match status" value="1"/>
</dbReference>
<dbReference type="GO" id="GO:0002161">
    <property type="term" value="F:aminoacyl-tRNA deacylase activity"/>
    <property type="evidence" value="ECO:0007669"/>
    <property type="project" value="InterPro"/>
</dbReference>
<organism evidence="4 5">
    <name type="scientific">Desulfomarina profundi</name>
    <dbReference type="NCBI Taxonomy" id="2772557"/>
    <lineage>
        <taxon>Bacteria</taxon>
        <taxon>Pseudomonadati</taxon>
        <taxon>Thermodesulfobacteriota</taxon>
        <taxon>Desulfobulbia</taxon>
        <taxon>Desulfobulbales</taxon>
        <taxon>Desulfobulbaceae</taxon>
        <taxon>Desulfomarina</taxon>
    </lineage>
</organism>
<evidence type="ECO:0000259" key="3">
    <source>
        <dbReference type="Pfam" id="PF04073"/>
    </source>
</evidence>
<dbReference type="RefSeq" id="WP_228855009.1">
    <property type="nucleotide sequence ID" value="NZ_AP024086.1"/>
</dbReference>
<dbReference type="EC" id="4.2.-.-" evidence="2"/>
<evidence type="ECO:0000256" key="1">
    <source>
        <dbReference type="ARBA" id="ARBA00022917"/>
    </source>
</evidence>
<comment type="similarity">
    <text evidence="2">Belongs to the prolyl-tRNA editing family. YbaK/EbsC subfamily.</text>
</comment>
<dbReference type="PANTHER" id="PTHR30411">
    <property type="entry name" value="CYTOPLASMIC PROTEIN"/>
    <property type="match status" value="1"/>
</dbReference>
<evidence type="ECO:0000256" key="2">
    <source>
        <dbReference type="PIRNR" id="PIRNR006181"/>
    </source>
</evidence>
<evidence type="ECO:0000313" key="4">
    <source>
        <dbReference type="EMBL" id="BCL62677.1"/>
    </source>
</evidence>
<reference evidence="4" key="1">
    <citation type="submission" date="2020-09" db="EMBL/GenBank/DDBJ databases">
        <title>Desulfogranum mesoprofundum gen. nov., sp. nov., a novel mesophilic, sulfate-reducing chemolithoautotroph isolated from a deep-sea hydrothermal vent chimney in the Suiyo Seamount.</title>
        <authorList>
            <person name="Hashimoto Y."/>
            <person name="Nakagawa S."/>
        </authorList>
    </citation>
    <scope>NUCLEOTIDE SEQUENCE</scope>
    <source>
        <strain evidence="4">KT2</strain>
    </source>
</reference>
<dbReference type="EMBL" id="AP024086">
    <property type="protein sequence ID" value="BCL62677.1"/>
    <property type="molecule type" value="Genomic_DNA"/>
</dbReference>
<sequence>MTPAINQVKKAQIKYRIHKYTHSPTSQSFGEEAAEKLGISPHQVFKTLVVSLDKNKLCVAVLPVSSLLSFKKTAKAAKCKKCTMAEKPLVEKTTGYVAGGISPLGQKKKLPAFIDISAREFSTIYISAGRRGLEIELAPEDLAILAEADFAPLCQ</sequence>
<protein>
    <recommendedName>
        <fullName evidence="2">Cys-tRNA(Pro)/Cys-tRNA(Cys) deacylase</fullName>
        <ecNumber evidence="2">4.2.-.-</ecNumber>
    </recommendedName>
</protein>
<dbReference type="GO" id="GO:0006412">
    <property type="term" value="P:translation"/>
    <property type="evidence" value="ECO:0007669"/>
    <property type="project" value="UniProtKB-KW"/>
</dbReference>
<dbReference type="Pfam" id="PF04073">
    <property type="entry name" value="tRNA_edit"/>
    <property type="match status" value="1"/>
</dbReference>
<accession>A0A8D5JNH3</accession>
<proteinExistence type="inferred from homology"/>
<dbReference type="PIRSF" id="PIRSF006181">
    <property type="entry name" value="EbsC_YbaK"/>
    <property type="match status" value="1"/>
</dbReference>
<evidence type="ECO:0000313" key="5">
    <source>
        <dbReference type="Proteomes" id="UP000826725"/>
    </source>
</evidence>
<gene>
    <name evidence="4" type="ORF">DGMP_33700</name>
</gene>
<dbReference type="NCBIfam" id="TIGR00011">
    <property type="entry name" value="YbaK_EbsC"/>
    <property type="match status" value="1"/>
</dbReference>
<keyword evidence="1 2" id="KW-0648">Protein biosynthesis</keyword>
<keyword evidence="5" id="KW-1185">Reference proteome</keyword>
<dbReference type="InterPro" id="IPR007214">
    <property type="entry name" value="YbaK/aa-tRNA-synth-assoc-dom"/>
</dbReference>
<dbReference type="InterPro" id="IPR004369">
    <property type="entry name" value="Prolyl-tRNA_editing_YbaK/EbsC"/>
</dbReference>
<feature type="domain" description="YbaK/aminoacyl-tRNA synthetase-associated" evidence="3">
    <location>
        <begin position="31"/>
        <end position="143"/>
    </location>
</feature>
<dbReference type="KEGG" id="dbk:DGMP_33700"/>